<dbReference type="eggNOG" id="COG0810">
    <property type="taxonomic scope" value="Bacteria"/>
</dbReference>
<proteinExistence type="inferred from homology"/>
<dbReference type="Pfam" id="PF03544">
    <property type="entry name" value="TonB_C"/>
    <property type="match status" value="1"/>
</dbReference>
<evidence type="ECO:0000256" key="4">
    <source>
        <dbReference type="ARBA" id="ARBA00022475"/>
    </source>
</evidence>
<dbReference type="GO" id="GO:0055085">
    <property type="term" value="P:transmembrane transport"/>
    <property type="evidence" value="ECO:0007669"/>
    <property type="project" value="InterPro"/>
</dbReference>
<dbReference type="AlphaFoldDB" id="F5YLC2"/>
<keyword evidence="6" id="KW-0812">Transmembrane</keyword>
<keyword evidence="3" id="KW-0813">Transport</keyword>
<evidence type="ECO:0000256" key="6">
    <source>
        <dbReference type="ARBA" id="ARBA00022692"/>
    </source>
</evidence>
<keyword evidence="4" id="KW-1003">Cell membrane</keyword>
<evidence type="ECO:0000256" key="7">
    <source>
        <dbReference type="ARBA" id="ARBA00022927"/>
    </source>
</evidence>
<comment type="similarity">
    <text evidence="2">Belongs to the TonB family.</text>
</comment>
<keyword evidence="5" id="KW-0997">Cell inner membrane</keyword>
<accession>F5YLC2</accession>
<keyword evidence="7" id="KW-0653">Protein transport</keyword>
<dbReference type="KEGG" id="tpi:TREPR_0519"/>
<dbReference type="EMBL" id="CP001843">
    <property type="protein sequence ID" value="AEF83799.1"/>
    <property type="molecule type" value="Genomic_DNA"/>
</dbReference>
<evidence type="ECO:0000313" key="13">
    <source>
        <dbReference type="Proteomes" id="UP000009223"/>
    </source>
</evidence>
<dbReference type="PANTHER" id="PTHR33446">
    <property type="entry name" value="PROTEIN TONB-RELATED"/>
    <property type="match status" value="1"/>
</dbReference>
<gene>
    <name evidence="12" type="ordered locus">TREPR_0519</name>
</gene>
<dbReference type="GO" id="GO:0098797">
    <property type="term" value="C:plasma membrane protein complex"/>
    <property type="evidence" value="ECO:0007669"/>
    <property type="project" value="TreeGrafter"/>
</dbReference>
<dbReference type="InterPro" id="IPR037682">
    <property type="entry name" value="TonB_C"/>
</dbReference>
<evidence type="ECO:0000256" key="3">
    <source>
        <dbReference type="ARBA" id="ARBA00022448"/>
    </source>
</evidence>
<evidence type="ECO:0000256" key="1">
    <source>
        <dbReference type="ARBA" id="ARBA00004383"/>
    </source>
</evidence>
<reference evidence="13" key="1">
    <citation type="submission" date="2009-12" db="EMBL/GenBank/DDBJ databases">
        <title>Complete sequence of Treponema primitia strain ZAS-2.</title>
        <authorList>
            <person name="Tetu S.G."/>
            <person name="Matson E."/>
            <person name="Ren Q."/>
            <person name="Seshadri R."/>
            <person name="Elbourne L."/>
            <person name="Hassan K.A."/>
            <person name="Durkin A."/>
            <person name="Radune D."/>
            <person name="Mohamoud Y."/>
            <person name="Shay R."/>
            <person name="Jin S."/>
            <person name="Zhang X."/>
            <person name="Lucey K."/>
            <person name="Ballor N.R."/>
            <person name="Ottesen E."/>
            <person name="Rosenthal R."/>
            <person name="Allen A."/>
            <person name="Leadbetter J.R."/>
            <person name="Paulsen I.T."/>
        </authorList>
    </citation>
    <scope>NUCLEOTIDE SEQUENCE [LARGE SCALE GENOMIC DNA]</scope>
    <source>
        <strain evidence="13">ATCC BAA-887 / DSM 12427 / ZAS-2</strain>
    </source>
</reference>
<feature type="region of interest" description="Disordered" evidence="10">
    <location>
        <begin position="61"/>
        <end position="97"/>
    </location>
</feature>
<dbReference type="Proteomes" id="UP000009223">
    <property type="component" value="Chromosome"/>
</dbReference>
<dbReference type="STRING" id="545694.TREPR_0519"/>
<evidence type="ECO:0000256" key="2">
    <source>
        <dbReference type="ARBA" id="ARBA00006555"/>
    </source>
</evidence>
<dbReference type="PROSITE" id="PS52015">
    <property type="entry name" value="TONB_CTD"/>
    <property type="match status" value="1"/>
</dbReference>
<keyword evidence="12" id="KW-0675">Receptor</keyword>
<organism evidence="12 13">
    <name type="scientific">Treponema primitia (strain ATCC BAA-887 / DSM 12427 / ZAS-2)</name>
    <dbReference type="NCBI Taxonomy" id="545694"/>
    <lineage>
        <taxon>Bacteria</taxon>
        <taxon>Pseudomonadati</taxon>
        <taxon>Spirochaetota</taxon>
        <taxon>Spirochaetia</taxon>
        <taxon>Spirochaetales</taxon>
        <taxon>Treponemataceae</taxon>
        <taxon>Treponema</taxon>
    </lineage>
</organism>
<reference evidence="12 13" key="2">
    <citation type="journal article" date="2011" name="ISME J.">
        <title>RNA-seq reveals cooperative metabolic interactions between two termite-gut spirochete species in co-culture.</title>
        <authorList>
            <person name="Rosenthal A.Z."/>
            <person name="Matson E.G."/>
            <person name="Eldar A."/>
            <person name="Leadbetter J.R."/>
        </authorList>
    </citation>
    <scope>NUCLEOTIDE SEQUENCE [LARGE SCALE GENOMIC DNA]</scope>
    <source>
        <strain evidence="13">ATCC BAA-887 / DSM 12427 / ZAS-2</strain>
    </source>
</reference>
<comment type="subcellular location">
    <subcellularLocation>
        <location evidence="1">Cell inner membrane</location>
        <topology evidence="1">Single-pass membrane protein</topology>
        <orientation evidence="1">Periplasmic side</orientation>
    </subcellularLocation>
</comment>
<dbReference type="OrthoDB" id="360870at2"/>
<evidence type="ECO:0000256" key="10">
    <source>
        <dbReference type="SAM" id="MobiDB-lite"/>
    </source>
</evidence>
<name>F5YLC2_TREPZ</name>
<keyword evidence="13" id="KW-1185">Reference proteome</keyword>
<evidence type="ECO:0000259" key="11">
    <source>
        <dbReference type="PROSITE" id="PS52015"/>
    </source>
</evidence>
<dbReference type="NCBIfam" id="TIGR01352">
    <property type="entry name" value="tonB_Cterm"/>
    <property type="match status" value="1"/>
</dbReference>
<keyword evidence="8" id="KW-1133">Transmembrane helix</keyword>
<dbReference type="Gene3D" id="3.30.1150.10">
    <property type="match status" value="1"/>
</dbReference>
<keyword evidence="9" id="KW-0472">Membrane</keyword>
<dbReference type="RefSeq" id="WP_015709500.1">
    <property type="nucleotide sequence ID" value="NC_015578.1"/>
</dbReference>
<sequence>MMKKRSPARLIIMISVSVLLHAGFIASVSGVLQSPPLMALPRDQKTLSLVNLSLIPGDAPAIQPPRPPLSSPAVKLPELPPEQDTAGIPVESPEPELPSGPAVVEGYSIVEAPEVISGTPVVHDPSRRQEAISLYFGNLRSRIDGHKHYPYQARQRNQEGTVQVSFVVSRPGRLVGEPALEKKCRYASLNTAALEAVRDAAPYPPFPPDILEPELNFSVAITFSLFSGG</sequence>
<evidence type="ECO:0000313" key="12">
    <source>
        <dbReference type="EMBL" id="AEF83799.1"/>
    </source>
</evidence>
<dbReference type="SUPFAM" id="SSF74653">
    <property type="entry name" value="TolA/TonB C-terminal domain"/>
    <property type="match status" value="1"/>
</dbReference>
<dbReference type="HOGENOM" id="CLU_1209362_0_0_12"/>
<dbReference type="GO" id="GO:0015031">
    <property type="term" value="P:protein transport"/>
    <property type="evidence" value="ECO:0007669"/>
    <property type="project" value="UniProtKB-KW"/>
</dbReference>
<evidence type="ECO:0000256" key="8">
    <source>
        <dbReference type="ARBA" id="ARBA00022989"/>
    </source>
</evidence>
<evidence type="ECO:0000256" key="5">
    <source>
        <dbReference type="ARBA" id="ARBA00022519"/>
    </source>
</evidence>
<dbReference type="PANTHER" id="PTHR33446:SF2">
    <property type="entry name" value="PROTEIN TONB"/>
    <property type="match status" value="1"/>
</dbReference>
<dbReference type="GO" id="GO:0031992">
    <property type="term" value="F:energy transducer activity"/>
    <property type="evidence" value="ECO:0007669"/>
    <property type="project" value="TreeGrafter"/>
</dbReference>
<dbReference type="InterPro" id="IPR006260">
    <property type="entry name" value="TonB/TolA_C"/>
</dbReference>
<evidence type="ECO:0000256" key="9">
    <source>
        <dbReference type="ARBA" id="ARBA00023136"/>
    </source>
</evidence>
<protein>
    <submittedName>
        <fullName evidence="12">Putative TonB-dependent receptor</fullName>
    </submittedName>
</protein>
<dbReference type="InterPro" id="IPR051045">
    <property type="entry name" value="TonB-dependent_transducer"/>
</dbReference>
<feature type="domain" description="TonB C-terminal" evidence="11">
    <location>
        <begin position="134"/>
        <end position="229"/>
    </location>
</feature>